<proteinExistence type="predicted"/>
<dbReference type="PROSITE" id="PS50943">
    <property type="entry name" value="HTH_CROC1"/>
    <property type="match status" value="1"/>
</dbReference>
<dbReference type="SUPFAM" id="SSF47413">
    <property type="entry name" value="lambda repressor-like DNA-binding domains"/>
    <property type="match status" value="1"/>
</dbReference>
<dbReference type="Proteomes" id="UP001500212">
    <property type="component" value="Unassembled WGS sequence"/>
</dbReference>
<dbReference type="Gene3D" id="1.10.260.40">
    <property type="entry name" value="lambda repressor-like DNA-binding domains"/>
    <property type="match status" value="1"/>
</dbReference>
<evidence type="ECO:0000313" key="2">
    <source>
        <dbReference type="EMBL" id="GAA4614723.1"/>
    </source>
</evidence>
<dbReference type="RefSeq" id="WP_345363073.1">
    <property type="nucleotide sequence ID" value="NZ_BAABHJ010000027.1"/>
</dbReference>
<gene>
    <name evidence="2" type="ORF">GCM10023195_64410</name>
</gene>
<sequence length="266" mass="30268">MAPKRETALDAWGRELAYACEAAGLTGKQFAEILHVAPSTVSQWMNGRRTPHLDDVNRCDEALRTNGYLARYFEKWVAREIPTVWTDRWLSAEAHANMIQNYEFAVIPGLLQTPDYARAVIQHNRHSGIDVDEIVRRRIERQAILNDENPPMCIFIIDEYVLRRPVGGKEVLCEQLVHLHAMAQRWNIVVKVVPAGTEYYAGCPFMIAKLDGMELANLDTALRGQVIERPDQVAQIGRIWEDIRELALSPEASLALIKAVAEEWRV</sequence>
<dbReference type="SMART" id="SM00530">
    <property type="entry name" value="HTH_XRE"/>
    <property type="match status" value="1"/>
</dbReference>
<name>A0ABP8TTK4_9ACTN</name>
<dbReference type="Pfam" id="PF13560">
    <property type="entry name" value="HTH_31"/>
    <property type="match status" value="1"/>
</dbReference>
<evidence type="ECO:0000259" key="1">
    <source>
        <dbReference type="PROSITE" id="PS50943"/>
    </source>
</evidence>
<protein>
    <submittedName>
        <fullName evidence="2">Helix-turn-helix transcriptional regulator</fullName>
    </submittedName>
</protein>
<dbReference type="EMBL" id="BAABHJ010000027">
    <property type="protein sequence ID" value="GAA4614723.1"/>
    <property type="molecule type" value="Genomic_DNA"/>
</dbReference>
<dbReference type="InterPro" id="IPR001387">
    <property type="entry name" value="Cro/C1-type_HTH"/>
</dbReference>
<keyword evidence="3" id="KW-1185">Reference proteome</keyword>
<dbReference type="InterPro" id="IPR043917">
    <property type="entry name" value="DUF5753"/>
</dbReference>
<dbReference type="InterPro" id="IPR010982">
    <property type="entry name" value="Lambda_DNA-bd_dom_sf"/>
</dbReference>
<dbReference type="Pfam" id="PF19054">
    <property type="entry name" value="DUF5753"/>
    <property type="match status" value="1"/>
</dbReference>
<evidence type="ECO:0000313" key="3">
    <source>
        <dbReference type="Proteomes" id="UP001500212"/>
    </source>
</evidence>
<feature type="domain" description="HTH cro/C1-type" evidence="1">
    <location>
        <begin position="16"/>
        <end position="69"/>
    </location>
</feature>
<reference evidence="3" key="1">
    <citation type="journal article" date="2019" name="Int. J. Syst. Evol. Microbiol.">
        <title>The Global Catalogue of Microorganisms (GCM) 10K type strain sequencing project: providing services to taxonomists for standard genome sequencing and annotation.</title>
        <authorList>
            <consortium name="The Broad Institute Genomics Platform"/>
            <consortium name="The Broad Institute Genome Sequencing Center for Infectious Disease"/>
            <person name="Wu L."/>
            <person name="Ma J."/>
        </authorList>
    </citation>
    <scope>NUCLEOTIDE SEQUENCE [LARGE SCALE GENOMIC DNA]</scope>
    <source>
        <strain evidence="3">JCM 17938</strain>
    </source>
</reference>
<accession>A0ABP8TTK4</accession>
<comment type="caution">
    <text evidence="2">The sequence shown here is derived from an EMBL/GenBank/DDBJ whole genome shotgun (WGS) entry which is preliminary data.</text>
</comment>
<dbReference type="CDD" id="cd00093">
    <property type="entry name" value="HTH_XRE"/>
    <property type="match status" value="1"/>
</dbReference>
<organism evidence="2 3">
    <name type="scientific">Actinoallomurus liliacearum</name>
    <dbReference type="NCBI Taxonomy" id="1080073"/>
    <lineage>
        <taxon>Bacteria</taxon>
        <taxon>Bacillati</taxon>
        <taxon>Actinomycetota</taxon>
        <taxon>Actinomycetes</taxon>
        <taxon>Streptosporangiales</taxon>
        <taxon>Thermomonosporaceae</taxon>
        <taxon>Actinoallomurus</taxon>
    </lineage>
</organism>